<evidence type="ECO:0000313" key="4">
    <source>
        <dbReference type="Proteomes" id="UP000663608"/>
    </source>
</evidence>
<dbReference type="InterPro" id="IPR001920">
    <property type="entry name" value="Asp/Glu_race"/>
</dbReference>
<dbReference type="EC" id="5.1.1.-" evidence="3"/>
<dbReference type="PROSITE" id="PS00923">
    <property type="entry name" value="ASP_GLU_RACEMASE_1"/>
    <property type="match status" value="1"/>
</dbReference>
<dbReference type="GO" id="GO:0047661">
    <property type="term" value="F:amino-acid racemase activity"/>
    <property type="evidence" value="ECO:0007669"/>
    <property type="project" value="InterPro"/>
</dbReference>
<reference evidence="3 4" key="1">
    <citation type="submission" date="2021-02" db="EMBL/GenBank/DDBJ databases">
        <title>Complete genome sequence of Lactococcus lactis strain K_LL004.</title>
        <authorList>
            <person name="Kim H.B."/>
        </authorList>
    </citation>
    <scope>NUCLEOTIDE SEQUENCE [LARGE SCALE GENOMIC DNA]</scope>
    <source>
        <strain evidence="3 4">K_LL004</strain>
    </source>
</reference>
<dbReference type="KEGG" id="lti:JW886_00795"/>
<dbReference type="Gene3D" id="3.40.50.1860">
    <property type="match status" value="2"/>
</dbReference>
<keyword evidence="2 3" id="KW-0413">Isomerase</keyword>
<proteinExistence type="inferred from homology"/>
<dbReference type="PANTHER" id="PTHR21198">
    <property type="entry name" value="GLUTAMATE RACEMASE"/>
    <property type="match status" value="1"/>
</dbReference>
<evidence type="ECO:0000313" key="3">
    <source>
        <dbReference type="EMBL" id="QSE76859.1"/>
    </source>
</evidence>
<dbReference type="InterPro" id="IPR018187">
    <property type="entry name" value="Asp/Glu_racemase_AS_1"/>
</dbReference>
<dbReference type="EMBL" id="CP070872">
    <property type="protein sequence ID" value="QSE76859.1"/>
    <property type="molecule type" value="Genomic_DNA"/>
</dbReference>
<sequence>MENFFTILGGMGTLATESFIHTLNQRTEAHRDQDYLNYIVVNHATIPDRTAYIKDSSLENPELKLIDDIKLQSRLAPKFFVIPCNTAHYYFSELEKATEIPILHMPRIAVEAIATHYPEAKRVAVLATEGTILTGVYREELKAHGYEAVSPSDVLQEKVNRLIYQEVKENKNLNFELYHEILSDVASEMDCEVTILGCTELSVLYDAYDLTKEFNIIDAQAETIHRTLVMMGKKDLEDDK</sequence>
<dbReference type="NCBIfam" id="TIGR00035">
    <property type="entry name" value="asp_race"/>
    <property type="match status" value="1"/>
</dbReference>
<dbReference type="AlphaFoldDB" id="A0AA45QRD6"/>
<dbReference type="PANTHER" id="PTHR21198:SF7">
    <property type="entry name" value="ASPARTATE-GLUTAMATE RACEMASE FAMILY"/>
    <property type="match status" value="1"/>
</dbReference>
<keyword evidence="4" id="KW-1185">Reference proteome</keyword>
<protein>
    <submittedName>
        <fullName evidence="3">Amino acid racemase</fullName>
        <ecNumber evidence="3">5.1.1.-</ecNumber>
    </submittedName>
</protein>
<evidence type="ECO:0000256" key="2">
    <source>
        <dbReference type="ARBA" id="ARBA00023235"/>
    </source>
</evidence>
<dbReference type="InterPro" id="IPR004380">
    <property type="entry name" value="Asp_race"/>
</dbReference>
<evidence type="ECO:0000256" key="1">
    <source>
        <dbReference type="ARBA" id="ARBA00007847"/>
    </source>
</evidence>
<dbReference type="RefSeq" id="WP_075526004.1">
    <property type="nucleotide sequence ID" value="NZ_BNDT01000008.1"/>
</dbReference>
<name>A0AA45QRD6_9LACT</name>
<accession>A0AA45QRD6</accession>
<organism evidence="3 4">
    <name type="scientific">Lactococcus taiwanensis</name>
    <dbReference type="NCBI Taxonomy" id="1151742"/>
    <lineage>
        <taxon>Bacteria</taxon>
        <taxon>Bacillati</taxon>
        <taxon>Bacillota</taxon>
        <taxon>Bacilli</taxon>
        <taxon>Lactobacillales</taxon>
        <taxon>Streptococcaceae</taxon>
        <taxon>Lactococcus</taxon>
    </lineage>
</organism>
<dbReference type="Proteomes" id="UP000663608">
    <property type="component" value="Chromosome"/>
</dbReference>
<gene>
    <name evidence="3" type="ORF">JW886_00795</name>
</gene>
<dbReference type="InterPro" id="IPR015942">
    <property type="entry name" value="Asp/Glu/hydantoin_racemase"/>
</dbReference>
<comment type="similarity">
    <text evidence="1">Belongs to the aspartate/glutamate racemases family.</text>
</comment>
<dbReference type="SUPFAM" id="SSF53681">
    <property type="entry name" value="Aspartate/glutamate racemase"/>
    <property type="match status" value="2"/>
</dbReference>
<dbReference type="Pfam" id="PF01177">
    <property type="entry name" value="Asp_Glu_race"/>
    <property type="match status" value="1"/>
</dbReference>